<comment type="similarity">
    <text evidence="1">Belongs to the protein kinase superfamily. ADCK protein kinase family.</text>
</comment>
<evidence type="ECO:0000256" key="3">
    <source>
        <dbReference type="ARBA" id="ARBA00022741"/>
    </source>
</evidence>
<keyword evidence="2" id="KW-0808">Transferase</keyword>
<dbReference type="AlphaFoldDB" id="A0A1Y1SID5"/>
<dbReference type="InterPro" id="IPR034646">
    <property type="entry name" value="ADCK3_dom"/>
</dbReference>
<evidence type="ECO:0000256" key="2">
    <source>
        <dbReference type="ARBA" id="ARBA00022679"/>
    </source>
</evidence>
<keyword evidence="3" id="KW-0547">Nucleotide-binding</keyword>
<accession>A0A1Y1SID5</accession>
<dbReference type="SUPFAM" id="SSF56112">
    <property type="entry name" value="Protein kinase-like (PK-like)"/>
    <property type="match status" value="1"/>
</dbReference>
<dbReference type="Pfam" id="PF03109">
    <property type="entry name" value="ABC1"/>
    <property type="match status" value="1"/>
</dbReference>
<evidence type="ECO:0000256" key="4">
    <source>
        <dbReference type="ARBA" id="ARBA00022840"/>
    </source>
</evidence>
<evidence type="ECO:0000313" key="7">
    <source>
        <dbReference type="Proteomes" id="UP000192342"/>
    </source>
</evidence>
<dbReference type="CDD" id="cd13970">
    <property type="entry name" value="ABC1_ADCK3"/>
    <property type="match status" value="1"/>
</dbReference>
<dbReference type="EMBL" id="AQQV01000001">
    <property type="protein sequence ID" value="ORE89433.1"/>
    <property type="molecule type" value="Genomic_DNA"/>
</dbReference>
<dbReference type="Gene3D" id="1.10.510.10">
    <property type="entry name" value="Transferase(Phosphotransferase) domain 1"/>
    <property type="match status" value="1"/>
</dbReference>
<organism evidence="6 7">
    <name type="scientific">Oceanococcus atlanticus</name>
    <dbReference type="NCBI Taxonomy" id="1317117"/>
    <lineage>
        <taxon>Bacteria</taxon>
        <taxon>Pseudomonadati</taxon>
        <taxon>Pseudomonadota</taxon>
        <taxon>Gammaproteobacteria</taxon>
        <taxon>Chromatiales</taxon>
        <taxon>Oceanococcaceae</taxon>
        <taxon>Oceanococcus</taxon>
    </lineage>
</organism>
<name>A0A1Y1SID5_9GAMM</name>
<keyword evidence="7" id="KW-1185">Reference proteome</keyword>
<evidence type="ECO:0000259" key="5">
    <source>
        <dbReference type="Pfam" id="PF03109"/>
    </source>
</evidence>
<keyword evidence="4" id="KW-0067">ATP-binding</keyword>
<feature type="domain" description="ABC1 atypical kinase-like" evidence="5">
    <location>
        <begin position="80"/>
        <end position="316"/>
    </location>
</feature>
<evidence type="ECO:0000256" key="1">
    <source>
        <dbReference type="ARBA" id="ARBA00009670"/>
    </source>
</evidence>
<reference evidence="6 7" key="1">
    <citation type="submission" date="2013-04" db="EMBL/GenBank/DDBJ databases">
        <title>Oceanococcus atlanticus 22II-S10r2 Genome Sequencing.</title>
        <authorList>
            <person name="Lai Q."/>
            <person name="Li G."/>
            <person name="Shao Z."/>
        </authorList>
    </citation>
    <scope>NUCLEOTIDE SEQUENCE [LARGE SCALE GENOMIC DNA]</scope>
    <source>
        <strain evidence="6 7">22II-S10r2</strain>
    </source>
</reference>
<dbReference type="Proteomes" id="UP000192342">
    <property type="component" value="Unassembled WGS sequence"/>
</dbReference>
<dbReference type="STRING" id="1317117.ATO7_06120"/>
<protein>
    <submittedName>
        <fullName evidence="6">ABC-1 domain-containing protein</fullName>
    </submittedName>
</protein>
<evidence type="ECO:0000313" key="6">
    <source>
        <dbReference type="EMBL" id="ORE89433.1"/>
    </source>
</evidence>
<proteinExistence type="inferred from homology"/>
<dbReference type="InterPro" id="IPR004147">
    <property type="entry name" value="ABC1_dom"/>
</dbReference>
<dbReference type="GO" id="GO:0005524">
    <property type="term" value="F:ATP binding"/>
    <property type="evidence" value="ECO:0007669"/>
    <property type="project" value="UniProtKB-KW"/>
</dbReference>
<dbReference type="PANTHER" id="PTHR43851">
    <property type="match status" value="1"/>
</dbReference>
<dbReference type="InterPro" id="IPR011009">
    <property type="entry name" value="Kinase-like_dom_sf"/>
</dbReference>
<dbReference type="PANTHER" id="PTHR43851:SF3">
    <property type="entry name" value="COENZYME Q8"/>
    <property type="match status" value="1"/>
</dbReference>
<comment type="caution">
    <text evidence="6">The sequence shown here is derived from an EMBL/GenBank/DDBJ whole genome shotgun (WGS) entry which is preliminary data.</text>
</comment>
<gene>
    <name evidence="6" type="ORF">ATO7_06120</name>
</gene>
<dbReference type="InterPro" id="IPR051409">
    <property type="entry name" value="Atypical_kinase_ADCK"/>
</dbReference>
<dbReference type="GO" id="GO:0016740">
    <property type="term" value="F:transferase activity"/>
    <property type="evidence" value="ECO:0007669"/>
    <property type="project" value="UniProtKB-KW"/>
</dbReference>
<sequence>MLKLAGMTASLAGRYAGNKLASAVRSEEQRKAARARLNQQAGDHLADTLGELKGAVMKLGQFASQVSDLLPEDIANALTRLQQQAPPMDFELIREQLESGLGAPLDELFAALDQQPHAAASIGQVHRGRLHDGREVVVKVQYPGIAASCDADLRQLKRALRMGRLVQVDKNVLDAMFSEIRERLHEELDYCKEADNLREFQHYFADEARLRLPQLIASHCSREVLTMEYLPGTPLREAPKDQRATLGRTLVDVMCRSLFEHHAIHADPNPGNFAVDADGHLLIYDFGCVKHLPKETVETYRTLITAALACDWATVDSALGALGARVPGSAPLPDDFYAGWRPIVLKPLLAENGFDFAQSRIHKAVMAKSPEVLKLTRQLQPPSQTVFVDRMINGHYWTLVNLGAVVDLRAAIAPWIGLQDQ</sequence>